<dbReference type="Proteomes" id="UP000266005">
    <property type="component" value="Unassembled WGS sequence"/>
</dbReference>
<dbReference type="EMBL" id="QWGE01000001">
    <property type="protein sequence ID" value="RIJ43116.1"/>
    <property type="molecule type" value="Genomic_DNA"/>
</dbReference>
<accession>A0A399SG44</accession>
<keyword evidence="2" id="KW-1185">Reference proteome</keyword>
<protein>
    <submittedName>
        <fullName evidence="1">Uncharacterized protein</fullName>
    </submittedName>
</protein>
<evidence type="ECO:0000313" key="1">
    <source>
        <dbReference type="EMBL" id="RIJ43116.1"/>
    </source>
</evidence>
<dbReference type="AlphaFoldDB" id="A0A399SG44"/>
<reference evidence="2" key="1">
    <citation type="submission" date="2018-08" db="EMBL/GenBank/DDBJ databases">
        <title>Mucilaginibacter sp. MYSH2.</title>
        <authorList>
            <person name="Seo T."/>
        </authorList>
    </citation>
    <scope>NUCLEOTIDE SEQUENCE [LARGE SCALE GENOMIC DNA]</scope>
    <source>
        <strain evidence="2">KIRAN</strain>
    </source>
</reference>
<dbReference type="RefSeq" id="WP_119430997.1">
    <property type="nucleotide sequence ID" value="NZ_QWGE01000001.1"/>
</dbReference>
<dbReference type="OrthoDB" id="9769739at2"/>
<gene>
    <name evidence="1" type="ORF">D1627_04620</name>
</gene>
<proteinExistence type="predicted"/>
<organism evidence="1 2">
    <name type="scientific">Pontibacter oryzae</name>
    <dbReference type="NCBI Taxonomy" id="2304593"/>
    <lineage>
        <taxon>Bacteria</taxon>
        <taxon>Pseudomonadati</taxon>
        <taxon>Bacteroidota</taxon>
        <taxon>Cytophagia</taxon>
        <taxon>Cytophagales</taxon>
        <taxon>Hymenobacteraceae</taxon>
        <taxon>Pontibacter</taxon>
    </lineage>
</organism>
<name>A0A399SG44_9BACT</name>
<evidence type="ECO:0000313" key="2">
    <source>
        <dbReference type="Proteomes" id="UP000266005"/>
    </source>
</evidence>
<comment type="caution">
    <text evidence="1">The sequence shown here is derived from an EMBL/GenBank/DDBJ whole genome shotgun (WGS) entry which is preliminary data.</text>
</comment>
<sequence length="165" mass="19195">MEGYRKLDSATEDLFEHVLTSVAGEFLMERKEIAFGISLLSSFSSLGDYERLYIHKVTEFKSASNSFIILLLEKHLTLVKQLPSGHRYSEEVEEIEPLLFFTLPHDIGRVVIRKETLGDKIADIFNREDIDFKEYPTFSRKYFVTGNKPDLIKSYFPKKLIHVLE</sequence>